<feature type="signal peptide" evidence="1">
    <location>
        <begin position="1"/>
        <end position="22"/>
    </location>
</feature>
<dbReference type="SUPFAM" id="SSF48208">
    <property type="entry name" value="Six-hairpin glycosidases"/>
    <property type="match status" value="1"/>
</dbReference>
<accession>A0A7U4E8H8</accession>
<keyword evidence="1" id="KW-0732">Signal</keyword>
<reference evidence="6" key="1">
    <citation type="submission" date="2011-06" db="EMBL/GenBank/DDBJ databases">
        <title>The complete genome of chromosome of Runella slithyformis DSM 19594.</title>
        <authorList>
            <consortium name="US DOE Joint Genome Institute (JGI-PGF)"/>
            <person name="Lucas S."/>
            <person name="Han J."/>
            <person name="Lapidus A."/>
            <person name="Bruce D."/>
            <person name="Goodwin L."/>
            <person name="Pitluck S."/>
            <person name="Peters L."/>
            <person name="Kyrpides N."/>
            <person name="Mavromatis K."/>
            <person name="Ivanova N."/>
            <person name="Ovchinnikova G."/>
            <person name="Zhang X."/>
            <person name="Misra M."/>
            <person name="Detter J.C."/>
            <person name="Tapia R."/>
            <person name="Han C."/>
            <person name="Land M."/>
            <person name="Hauser L."/>
            <person name="Markowitz V."/>
            <person name="Cheng J.-F."/>
            <person name="Hugenholtz P."/>
            <person name="Woyke T."/>
            <person name="Wu D."/>
            <person name="Tindall B."/>
            <person name="Faehrich R."/>
            <person name="Brambilla E."/>
            <person name="Klenk H.-P."/>
            <person name="Eisen J.A."/>
        </authorList>
    </citation>
    <scope>NUCLEOTIDE SEQUENCE [LARGE SCALE GENOMIC DNA]</scope>
    <source>
        <strain evidence="6">ATCC 29530 / DSM 19594 / LMG 11500 / NCIMB 11436 / LSU 4</strain>
    </source>
</reference>
<dbReference type="Pfam" id="PF14498">
    <property type="entry name" value="Glyco_hyd_65N_2"/>
    <property type="match status" value="1"/>
</dbReference>
<evidence type="ECO:0000259" key="4">
    <source>
        <dbReference type="Pfam" id="PF22124"/>
    </source>
</evidence>
<evidence type="ECO:0000259" key="3">
    <source>
        <dbReference type="Pfam" id="PF21307"/>
    </source>
</evidence>
<dbReference type="Proteomes" id="UP000000493">
    <property type="component" value="Chromosome"/>
</dbReference>
<dbReference type="InterPro" id="IPR054363">
    <property type="entry name" value="GH95_cat"/>
</dbReference>
<evidence type="ECO:0000259" key="2">
    <source>
        <dbReference type="Pfam" id="PF14498"/>
    </source>
</evidence>
<dbReference type="RefSeq" id="WP_013930984.1">
    <property type="nucleotide sequence ID" value="NC_015703.1"/>
</dbReference>
<feature type="domain" description="Glycosyl hydrolase family 95 catalytic" evidence="4">
    <location>
        <begin position="303"/>
        <end position="720"/>
    </location>
</feature>
<protein>
    <submittedName>
        <fullName evidence="5">Alpha-L-fucosidase</fullName>
        <ecNumber evidence="5">3.2.1.51</ecNumber>
    </submittedName>
</protein>
<dbReference type="FunFam" id="1.50.10.10:FF:000028">
    <property type="entry name" value="Alpha-L-fucosidase 2"/>
    <property type="match status" value="1"/>
</dbReference>
<keyword evidence="5" id="KW-0326">Glycosidase</keyword>
<dbReference type="EC" id="3.2.1.51" evidence="5"/>
<gene>
    <name evidence="5" type="ordered locus">Runsl_5425</name>
</gene>
<keyword evidence="6" id="KW-1185">Reference proteome</keyword>
<organism evidence="5 6">
    <name type="scientific">Runella slithyformis (strain ATCC 29530 / DSM 19594 / LMG 11500 / NCIMB 11436 / LSU 4)</name>
    <dbReference type="NCBI Taxonomy" id="761193"/>
    <lineage>
        <taxon>Bacteria</taxon>
        <taxon>Pseudomonadati</taxon>
        <taxon>Bacteroidota</taxon>
        <taxon>Cytophagia</taxon>
        <taxon>Cytophagales</taxon>
        <taxon>Spirosomataceae</taxon>
        <taxon>Runella</taxon>
    </lineage>
</organism>
<dbReference type="PIRSF" id="PIRSF007663">
    <property type="entry name" value="UCP007663"/>
    <property type="match status" value="1"/>
</dbReference>
<feature type="domain" description="Alpha fucosidase A-like C-terminal" evidence="3">
    <location>
        <begin position="722"/>
        <end position="788"/>
    </location>
</feature>
<feature type="domain" description="Glycosyl hydrolase family 95 N-terminal" evidence="2">
    <location>
        <begin position="24"/>
        <end position="274"/>
    </location>
</feature>
<dbReference type="GO" id="GO:0005975">
    <property type="term" value="P:carbohydrate metabolic process"/>
    <property type="evidence" value="ECO:0007669"/>
    <property type="project" value="InterPro"/>
</dbReference>
<dbReference type="PANTHER" id="PTHR31084:SF0">
    <property type="entry name" value="ALPHA-L-FUCOSIDASE 2"/>
    <property type="match status" value="1"/>
</dbReference>
<proteinExistence type="predicted"/>
<dbReference type="KEGG" id="rsi:Runsl_5425"/>
<reference evidence="5 6" key="2">
    <citation type="journal article" date="2012" name="Stand. Genomic Sci.">
        <title>Complete genome sequence of the aquatic bacterium Runella slithyformis type strain (LSU 4(T)).</title>
        <authorList>
            <person name="Copeland A."/>
            <person name="Zhang X."/>
            <person name="Misra M."/>
            <person name="Lapidus A."/>
            <person name="Nolan M."/>
            <person name="Lucas S."/>
            <person name="Deshpande S."/>
            <person name="Cheng J.F."/>
            <person name="Tapia R."/>
            <person name="Goodwin L.A."/>
            <person name="Pitluck S."/>
            <person name="Liolios K."/>
            <person name="Pagani I."/>
            <person name="Ivanova N."/>
            <person name="Mikhailova N."/>
            <person name="Pati A."/>
            <person name="Chen A."/>
            <person name="Palaniappan K."/>
            <person name="Land M."/>
            <person name="Hauser L."/>
            <person name="Pan C."/>
            <person name="Jeffries C.D."/>
            <person name="Detter J.C."/>
            <person name="Brambilla E.M."/>
            <person name="Rohde M."/>
            <person name="Djao O.D."/>
            <person name="Goker M."/>
            <person name="Sikorski J."/>
            <person name="Tindall B.J."/>
            <person name="Woyke T."/>
            <person name="Bristow J."/>
            <person name="Eisen J.A."/>
            <person name="Markowitz V."/>
            <person name="Hugenholtz P."/>
            <person name="Kyrpides N.C."/>
            <person name="Klenk H.P."/>
            <person name="Mavromatis K."/>
        </authorList>
    </citation>
    <scope>NUCLEOTIDE SEQUENCE [LARGE SCALE GENOMIC DNA]</scope>
    <source>
        <strain evidence="6">ATCC 29530 / DSM 19594 / LMG 11500 / NCIMB 11436 / LSU 4</strain>
    </source>
</reference>
<dbReference type="InterPro" id="IPR016518">
    <property type="entry name" value="Alpha-L-fucosidase"/>
</dbReference>
<feature type="chain" id="PRO_5030908288" evidence="1">
    <location>
        <begin position="23"/>
        <end position="835"/>
    </location>
</feature>
<evidence type="ECO:0000256" key="1">
    <source>
        <dbReference type="SAM" id="SignalP"/>
    </source>
</evidence>
<dbReference type="EMBL" id="CP002859">
    <property type="protein sequence ID" value="AEI51716.1"/>
    <property type="molecule type" value="Genomic_DNA"/>
</dbReference>
<dbReference type="AlphaFoldDB" id="A0A7U4E8H8"/>
<dbReference type="InterPro" id="IPR049053">
    <property type="entry name" value="AFCA-like_C"/>
</dbReference>
<sequence length="835" mass="93251">MKKSLFPIVVYLCFFINAFAQAPIHYKQPARNWNEALPVGNGRLGVMTFGRVNEELLQLNEETLWSGGPVEKNPNPDALKHLPAVREALNREDYEMASKELQKIQGLYTEAYQPLGDVLIKQPFEAQPTAYFRDLDLQNATAHTQFTIEGVTYSRELFVSAPDQVIVLRLTASQKGKLNFSASTRSPHPFLKQITGKNELSMRGKAPAHADPNYVNYNAKPVYYEDPSGCKGMRFDWRVKVQTTDGKVTADTSGISISNATEAILLVTAATSFNGFDKCPDSQGRDEKALVEAYLKRASAKSMDLIRKAHIADYRKYFDRVKLTLGQSGEAAHLPMDARLARYAQLGNDPELEALYFDFGRYLLISSSRPGGIPANLQGIWNPMTRPPWSSNYTTNINAEMNYWPAEVANLSELHTTFTDWIAGAAATGRETAKNFYGMKGWTVHHNSDIWGASNPVGDKGKGSPSWANWAMGGAWLSQHLWEHYVYSGDEKYLKNYAYPLMRDAAQFCLDWLVKDAGGNWITSPSTSPENVFITEKGITQAVSVATTMDMALVYDVFTNVIHASEHLKVDAELRKTLEDRVQHLFPLQIGKKGNLQEWYKDWEDQDPQHRHVSHLFAVHPGRYISPLRTPKYTDAARKTLEIRGDGGTGWSKSWKINFWARLHDGNHAHKLLQELLKLTGVEGTDYAKGGGTYLNLFCAHPPFQIDGNFGGTSGIAEMLIQSQDGLVNLLPALPDAWATGNIKGLKARGGFEIDMTWKDGKITRVIIKSLLGGNCRLKLPNALPGAKLQPAKGKNPNSFYAVFENKYQTTTPESSGFVYDLTTEKNKIYILEGN</sequence>
<dbReference type="InterPro" id="IPR027414">
    <property type="entry name" value="GH95_N_dom"/>
</dbReference>
<evidence type="ECO:0000313" key="6">
    <source>
        <dbReference type="Proteomes" id="UP000000493"/>
    </source>
</evidence>
<keyword evidence="5" id="KW-0378">Hydrolase</keyword>
<dbReference type="Pfam" id="PF21307">
    <property type="entry name" value="Glyco_hydro_95_C"/>
    <property type="match status" value="1"/>
</dbReference>
<name>A0A7U4E8H8_RUNSL</name>
<dbReference type="Gene3D" id="2.60.40.1180">
    <property type="entry name" value="Golgi alpha-mannosidase II"/>
    <property type="match status" value="1"/>
</dbReference>
<dbReference type="GO" id="GO:0004560">
    <property type="term" value="F:alpha-L-fucosidase activity"/>
    <property type="evidence" value="ECO:0007669"/>
    <property type="project" value="UniProtKB-EC"/>
</dbReference>
<evidence type="ECO:0000313" key="5">
    <source>
        <dbReference type="EMBL" id="AEI51716.1"/>
    </source>
</evidence>
<dbReference type="InterPro" id="IPR013780">
    <property type="entry name" value="Glyco_hydro_b"/>
</dbReference>
<dbReference type="PANTHER" id="PTHR31084">
    <property type="entry name" value="ALPHA-L-FUCOSIDASE 2"/>
    <property type="match status" value="1"/>
</dbReference>
<dbReference type="Pfam" id="PF22124">
    <property type="entry name" value="Glyco_hydro_95_cat"/>
    <property type="match status" value="1"/>
</dbReference>
<dbReference type="InterPro" id="IPR008928">
    <property type="entry name" value="6-hairpin_glycosidase_sf"/>
</dbReference>
<dbReference type="Gene3D" id="2.70.98.50">
    <property type="entry name" value="putative glycoside hydrolase family protein from bacillus halodurans"/>
    <property type="match status" value="1"/>
</dbReference>